<dbReference type="PANTHER" id="PTHR11261:SF3">
    <property type="entry name" value="RETINOL-BINDING PROTEIN 3"/>
    <property type="match status" value="1"/>
</dbReference>
<dbReference type="Pfam" id="PF03572">
    <property type="entry name" value="Peptidase_S41"/>
    <property type="match status" value="1"/>
</dbReference>
<reference evidence="3 4" key="1">
    <citation type="submission" date="2018-05" db="EMBL/GenBank/DDBJ databases">
        <title>Genomic Encyclopedia of Type Strains, Phase IV (KMG-IV): sequencing the most valuable type-strain genomes for metagenomic binning, comparative biology and taxonomic classification.</title>
        <authorList>
            <person name="Goeker M."/>
        </authorList>
    </citation>
    <scope>NUCLEOTIDE SEQUENCE [LARGE SCALE GENOMIC DNA]</scope>
    <source>
        <strain evidence="3 4">DSM 19792</strain>
    </source>
</reference>
<dbReference type="SUPFAM" id="SSF50156">
    <property type="entry name" value="PDZ domain-like"/>
    <property type="match status" value="1"/>
</dbReference>
<dbReference type="Proteomes" id="UP000247792">
    <property type="component" value="Unassembled WGS sequence"/>
</dbReference>
<proteinExistence type="predicted"/>
<sequence>MRTFSRLLLALLTASALGINSPVFADTAAPAPASFAQDFEIFWQYVDENYAYFDARKTDWKAVHEKYGQQVKSVTSKRDFVAMMEAVVAELYDSHAHLATSLPNSPRLVPTGTDLWAEWRGQDAVITDVRANSAAERAGVRVGMKVLEVHGQPVAQAVTQFGPPSLKTADPVARDWALRVALAGPRNQAVKIKVASTQGQIQEISFTPGVERPATPLSSRSLGDIGYIRINNSLGDSALIAAFDEALDKLENSKALILDLRDTPSGGNTFVARGMMGRLISQDQAYQKHELVSEMRESGVKRSWVEYVSPRGKFIYRKPVVVLVGHWTGSMGEGMTIALDGMKRAKIVGTRMAGLLGALGEVSLPHAGFIVRIPNEKLFHLNGTPRENFVPDILVDPGKQEPGKDAALDVAVDLLRKQLAGKSK</sequence>
<dbReference type="GO" id="GO:0008236">
    <property type="term" value="F:serine-type peptidase activity"/>
    <property type="evidence" value="ECO:0007669"/>
    <property type="project" value="InterPro"/>
</dbReference>
<dbReference type="InterPro" id="IPR028204">
    <property type="entry name" value="Tricorn_C1"/>
</dbReference>
<dbReference type="OrthoDB" id="9812068at2"/>
<dbReference type="PANTHER" id="PTHR11261">
    <property type="entry name" value="INTERPHOTORECEPTOR RETINOID-BINDING PROTEIN"/>
    <property type="match status" value="1"/>
</dbReference>
<dbReference type="AlphaFoldDB" id="A0A318JG22"/>
<comment type="caution">
    <text evidence="3">The sequence shown here is derived from an EMBL/GenBank/DDBJ whole genome shotgun (WGS) entry which is preliminary data.</text>
</comment>
<dbReference type="EMBL" id="QJKB01000005">
    <property type="protein sequence ID" value="PXX42637.1"/>
    <property type="molecule type" value="Genomic_DNA"/>
</dbReference>
<keyword evidence="3" id="KW-0378">Hydrolase</keyword>
<evidence type="ECO:0000259" key="2">
    <source>
        <dbReference type="SMART" id="SM00245"/>
    </source>
</evidence>
<feature type="chain" id="PRO_5016425860" evidence="1">
    <location>
        <begin position="26"/>
        <end position="424"/>
    </location>
</feature>
<dbReference type="InterPro" id="IPR029045">
    <property type="entry name" value="ClpP/crotonase-like_dom_sf"/>
</dbReference>
<keyword evidence="3" id="KW-0645">Protease</keyword>
<dbReference type="Gene3D" id="2.30.42.10">
    <property type="match status" value="1"/>
</dbReference>
<feature type="domain" description="Tail specific protease" evidence="2">
    <location>
        <begin position="199"/>
        <end position="396"/>
    </location>
</feature>
<dbReference type="SUPFAM" id="SSF52096">
    <property type="entry name" value="ClpP/crotonase"/>
    <property type="match status" value="1"/>
</dbReference>
<evidence type="ECO:0000256" key="1">
    <source>
        <dbReference type="SAM" id="SignalP"/>
    </source>
</evidence>
<evidence type="ECO:0000313" key="4">
    <source>
        <dbReference type="Proteomes" id="UP000247792"/>
    </source>
</evidence>
<dbReference type="Pfam" id="PF14684">
    <property type="entry name" value="Tricorn_C1"/>
    <property type="match status" value="1"/>
</dbReference>
<name>A0A318JG22_9BURK</name>
<dbReference type="InterPro" id="IPR005151">
    <property type="entry name" value="Tail-specific_protease"/>
</dbReference>
<dbReference type="Gene3D" id="3.90.226.10">
    <property type="entry name" value="2-enoyl-CoA Hydratase, Chain A, domain 1"/>
    <property type="match status" value="1"/>
</dbReference>
<organism evidence="3 4">
    <name type="scientific">Undibacterium pigrum</name>
    <dbReference type="NCBI Taxonomy" id="401470"/>
    <lineage>
        <taxon>Bacteria</taxon>
        <taxon>Pseudomonadati</taxon>
        <taxon>Pseudomonadota</taxon>
        <taxon>Betaproteobacteria</taxon>
        <taxon>Burkholderiales</taxon>
        <taxon>Oxalobacteraceae</taxon>
        <taxon>Undibacterium</taxon>
    </lineage>
</organism>
<keyword evidence="4" id="KW-1185">Reference proteome</keyword>
<protein>
    <submittedName>
        <fullName evidence="3">Carboxyl-terminal processing protease</fullName>
    </submittedName>
</protein>
<keyword evidence="1" id="KW-0732">Signal</keyword>
<feature type="signal peptide" evidence="1">
    <location>
        <begin position="1"/>
        <end position="25"/>
    </location>
</feature>
<dbReference type="InterPro" id="IPR036034">
    <property type="entry name" value="PDZ_sf"/>
</dbReference>
<evidence type="ECO:0000313" key="3">
    <source>
        <dbReference type="EMBL" id="PXX42637.1"/>
    </source>
</evidence>
<dbReference type="GO" id="GO:0006508">
    <property type="term" value="P:proteolysis"/>
    <property type="evidence" value="ECO:0007669"/>
    <property type="project" value="UniProtKB-KW"/>
</dbReference>
<dbReference type="Gene3D" id="3.30.750.44">
    <property type="match status" value="1"/>
</dbReference>
<dbReference type="SMART" id="SM00245">
    <property type="entry name" value="TSPc"/>
    <property type="match status" value="1"/>
</dbReference>
<dbReference type="RefSeq" id="WP_110256171.1">
    <property type="nucleotide sequence ID" value="NZ_QJKB01000005.1"/>
</dbReference>
<accession>A0A318JG22</accession>
<gene>
    <name evidence="3" type="ORF">DFR42_105295</name>
</gene>